<evidence type="ECO:0000313" key="3">
    <source>
        <dbReference type="Proteomes" id="UP001152622"/>
    </source>
</evidence>
<name>A0A9Q1J246_SYNKA</name>
<dbReference type="Proteomes" id="UP001152622">
    <property type="component" value="Chromosome 4"/>
</dbReference>
<organism evidence="2 3">
    <name type="scientific">Synaphobranchus kaupii</name>
    <name type="common">Kaup's arrowtooth eel</name>
    <dbReference type="NCBI Taxonomy" id="118154"/>
    <lineage>
        <taxon>Eukaryota</taxon>
        <taxon>Metazoa</taxon>
        <taxon>Chordata</taxon>
        <taxon>Craniata</taxon>
        <taxon>Vertebrata</taxon>
        <taxon>Euteleostomi</taxon>
        <taxon>Actinopterygii</taxon>
        <taxon>Neopterygii</taxon>
        <taxon>Teleostei</taxon>
        <taxon>Anguilliformes</taxon>
        <taxon>Synaphobranchidae</taxon>
        <taxon>Synaphobranchus</taxon>
    </lineage>
</organism>
<sequence length="203" mass="22284">MAALCKTKTLCLKQLVDAAGPALTDVGAVRSLLGIRSVRVTQRVLELWKQRLTGKTIYTATILPCSSKSTCLTAGALLSRERSRAREKIHSLLLTPSVTPDGFHQRAPEDKASHSKPGIQTCKLQNPEREAPVTPRNPGLPFLQRVPHKHLQNLRPGSLETRKCCGGENSGQPSHQLLYGQTDGRTDIQTPESSRWTAPLKPR</sequence>
<feature type="region of interest" description="Disordered" evidence="1">
    <location>
        <begin position="165"/>
        <end position="203"/>
    </location>
</feature>
<comment type="caution">
    <text evidence="2">The sequence shown here is derived from an EMBL/GenBank/DDBJ whole genome shotgun (WGS) entry which is preliminary data.</text>
</comment>
<keyword evidence="3" id="KW-1185">Reference proteome</keyword>
<evidence type="ECO:0000313" key="2">
    <source>
        <dbReference type="EMBL" id="KAJ8362988.1"/>
    </source>
</evidence>
<feature type="compositionally biased region" description="Basic and acidic residues" evidence="1">
    <location>
        <begin position="103"/>
        <end position="113"/>
    </location>
</feature>
<accession>A0A9Q1J246</accession>
<gene>
    <name evidence="2" type="ORF">SKAU_G00118190</name>
</gene>
<protein>
    <submittedName>
        <fullName evidence="2">Uncharacterized protein</fullName>
    </submittedName>
</protein>
<proteinExistence type="predicted"/>
<dbReference type="AlphaFoldDB" id="A0A9Q1J246"/>
<dbReference type="EMBL" id="JAINUF010000004">
    <property type="protein sequence ID" value="KAJ8362988.1"/>
    <property type="molecule type" value="Genomic_DNA"/>
</dbReference>
<feature type="compositionally biased region" description="Polar residues" evidence="1">
    <location>
        <begin position="187"/>
        <end position="196"/>
    </location>
</feature>
<dbReference type="OrthoDB" id="416119at2759"/>
<evidence type="ECO:0000256" key="1">
    <source>
        <dbReference type="SAM" id="MobiDB-lite"/>
    </source>
</evidence>
<reference evidence="2" key="1">
    <citation type="journal article" date="2023" name="Science">
        <title>Genome structures resolve the early diversification of teleost fishes.</title>
        <authorList>
            <person name="Parey E."/>
            <person name="Louis A."/>
            <person name="Montfort J."/>
            <person name="Bouchez O."/>
            <person name="Roques C."/>
            <person name="Iampietro C."/>
            <person name="Lluch J."/>
            <person name="Castinel A."/>
            <person name="Donnadieu C."/>
            <person name="Desvignes T."/>
            <person name="Floi Bucao C."/>
            <person name="Jouanno E."/>
            <person name="Wen M."/>
            <person name="Mejri S."/>
            <person name="Dirks R."/>
            <person name="Jansen H."/>
            <person name="Henkel C."/>
            <person name="Chen W.J."/>
            <person name="Zahm M."/>
            <person name="Cabau C."/>
            <person name="Klopp C."/>
            <person name="Thompson A.W."/>
            <person name="Robinson-Rechavi M."/>
            <person name="Braasch I."/>
            <person name="Lecointre G."/>
            <person name="Bobe J."/>
            <person name="Postlethwait J.H."/>
            <person name="Berthelot C."/>
            <person name="Roest Crollius H."/>
            <person name="Guiguen Y."/>
        </authorList>
    </citation>
    <scope>NUCLEOTIDE SEQUENCE</scope>
    <source>
        <strain evidence="2">WJC10195</strain>
    </source>
</reference>
<feature type="region of interest" description="Disordered" evidence="1">
    <location>
        <begin position="96"/>
        <end position="143"/>
    </location>
</feature>